<dbReference type="PANTHER" id="PTHR17630">
    <property type="entry name" value="DIENELACTONE HYDROLASE"/>
    <property type="match status" value="1"/>
</dbReference>
<proteinExistence type="predicted"/>
<organism evidence="2">
    <name type="scientific">Aegilops tauschii</name>
    <name type="common">Tausch's goatgrass</name>
    <name type="synonym">Aegilops squarrosa</name>
    <dbReference type="NCBI Taxonomy" id="37682"/>
    <lineage>
        <taxon>Eukaryota</taxon>
        <taxon>Viridiplantae</taxon>
        <taxon>Streptophyta</taxon>
        <taxon>Embryophyta</taxon>
        <taxon>Tracheophyta</taxon>
        <taxon>Spermatophyta</taxon>
        <taxon>Magnoliopsida</taxon>
        <taxon>Liliopsida</taxon>
        <taxon>Poales</taxon>
        <taxon>Poaceae</taxon>
        <taxon>BOP clade</taxon>
        <taxon>Pooideae</taxon>
        <taxon>Triticodae</taxon>
        <taxon>Triticeae</taxon>
        <taxon>Triticinae</taxon>
        <taxon>Aegilops</taxon>
    </lineage>
</organism>
<name>M8ART4_AEGTA</name>
<protein>
    <submittedName>
        <fullName evidence="2">Endo-1,31,4-beta-D-glucanase</fullName>
    </submittedName>
</protein>
<dbReference type="SUPFAM" id="SSF53474">
    <property type="entry name" value="alpha/beta-Hydrolases"/>
    <property type="match status" value="1"/>
</dbReference>
<dbReference type="InterPro" id="IPR002925">
    <property type="entry name" value="Dienelactn_hydro"/>
</dbReference>
<evidence type="ECO:0000259" key="1">
    <source>
        <dbReference type="Pfam" id="PF01738"/>
    </source>
</evidence>
<dbReference type="InterPro" id="IPR029058">
    <property type="entry name" value="AB_hydrolase_fold"/>
</dbReference>
<reference evidence="2" key="1">
    <citation type="submission" date="2015-06" db="UniProtKB">
        <authorList>
            <consortium name="EnsemblPlants"/>
        </authorList>
    </citation>
    <scope>IDENTIFICATION</scope>
</reference>
<dbReference type="GO" id="GO:0016787">
    <property type="term" value="F:hydrolase activity"/>
    <property type="evidence" value="ECO:0007669"/>
    <property type="project" value="InterPro"/>
</dbReference>
<sequence length="258" mass="28524">MAMEVLYPFFLCLAVLAGRAASTPPHSQCLDNPPDFTAARVEAGKVVHDFAGYKAYVTGAIHSDQAVVLASDVYGRKIADKVGEAGYYVVVPDFFNGQPLTGAPGENLTQWLSEHSPVKAAQDAKPIFATLRKERKFSLGVGGYCWGDLIRQSFCYVAPTGKFAVEIAKMNEFIWNSEVKCPIEILGGENDPATPQKFIYKFLNVLRKRSDKIPYFGKIFQGVAHGFACRYNITNPFEVKTGEQALALMVGWFQKHLK</sequence>
<dbReference type="Pfam" id="PF01738">
    <property type="entry name" value="DLH"/>
    <property type="match status" value="1"/>
</dbReference>
<feature type="domain" description="Dienelactone hydrolase" evidence="1">
    <location>
        <begin position="59"/>
        <end position="256"/>
    </location>
</feature>
<dbReference type="PANTHER" id="PTHR17630:SF81">
    <property type="entry name" value="DIENELACTONE HYDROLASE DOMAIN-CONTAINING PROTEIN"/>
    <property type="match status" value="1"/>
</dbReference>
<evidence type="ECO:0000313" key="2">
    <source>
        <dbReference type="EnsemblPlants" id="EMT07197"/>
    </source>
</evidence>
<dbReference type="EnsemblPlants" id="EMT07197">
    <property type="protein sequence ID" value="EMT07197"/>
    <property type="gene ID" value="F775_08025"/>
</dbReference>
<accession>M8ART4</accession>
<dbReference type="AlphaFoldDB" id="M8ART4"/>
<dbReference type="Gene3D" id="3.40.50.1820">
    <property type="entry name" value="alpha/beta hydrolase"/>
    <property type="match status" value="1"/>
</dbReference>